<comment type="subcellular location">
    <subcellularLocation>
        <location evidence="1">Membrane</location>
        <topology evidence="1">Multi-pass membrane protein</topology>
    </subcellularLocation>
</comment>
<accession>A0A0F6CKN5</accession>
<keyword evidence="3 5" id="KW-1133">Transmembrane helix</keyword>
<dbReference type="HOGENOM" id="CLU_1233907_0_0_14"/>
<evidence type="ECO:0000256" key="1">
    <source>
        <dbReference type="ARBA" id="ARBA00004141"/>
    </source>
</evidence>
<evidence type="ECO:0000313" key="7">
    <source>
        <dbReference type="EMBL" id="AHB99657.1"/>
    </source>
</evidence>
<proteinExistence type="predicted"/>
<evidence type="ECO:0000259" key="6">
    <source>
        <dbReference type="Pfam" id="PF06271"/>
    </source>
</evidence>
<dbReference type="GO" id="GO:0016020">
    <property type="term" value="C:membrane"/>
    <property type="evidence" value="ECO:0007669"/>
    <property type="project" value="UniProtKB-SubCell"/>
</dbReference>
<dbReference type="EMBL" id="CP006916">
    <property type="protein sequence ID" value="AHB99657.1"/>
    <property type="molecule type" value="Genomic_DNA"/>
</dbReference>
<feature type="transmembrane region" description="Helical" evidence="5">
    <location>
        <begin position="25"/>
        <end position="47"/>
    </location>
</feature>
<dbReference type="Proteomes" id="UP000018735">
    <property type="component" value="Chromosome"/>
</dbReference>
<evidence type="ECO:0000256" key="2">
    <source>
        <dbReference type="ARBA" id="ARBA00022692"/>
    </source>
</evidence>
<feature type="domain" description="RDD" evidence="6">
    <location>
        <begin position="18"/>
        <end position="201"/>
    </location>
</feature>
<evidence type="ECO:0000313" key="8">
    <source>
        <dbReference type="Proteomes" id="UP000018735"/>
    </source>
</evidence>
<organism evidence="7 8">
    <name type="scientific">Mycoplasmoides gallisepticum S6</name>
    <dbReference type="NCBI Taxonomy" id="1006581"/>
    <lineage>
        <taxon>Bacteria</taxon>
        <taxon>Bacillati</taxon>
        <taxon>Mycoplasmatota</taxon>
        <taxon>Mycoplasmoidales</taxon>
        <taxon>Mycoplasmoidaceae</taxon>
        <taxon>Mycoplasmoides</taxon>
    </lineage>
</organism>
<evidence type="ECO:0000256" key="4">
    <source>
        <dbReference type="ARBA" id="ARBA00023136"/>
    </source>
</evidence>
<reference evidence="7 8" key="1">
    <citation type="journal article" date="2011" name="PLoS ONE">
        <title>Core proteome of the minimal cell: comparative proteomics of three mollicute species.</title>
        <authorList>
            <person name="Fisunov G.Y."/>
            <person name="Alexeev D.G."/>
            <person name="Bazaleev N.A."/>
            <person name="Ladygina V.G."/>
            <person name="Galyamina M.A."/>
            <person name="Kondratov I.G."/>
            <person name="Zhukova N.A."/>
            <person name="Serebryakova M.V."/>
            <person name="Demina I.A."/>
            <person name="Govorun V.M."/>
        </authorList>
    </citation>
    <scope>NUCLEOTIDE SEQUENCE [LARGE SCALE GENOMIC DNA]</scope>
    <source>
        <strain evidence="7 8">S6</strain>
    </source>
</reference>
<feature type="transmembrane region" description="Helical" evidence="5">
    <location>
        <begin position="59"/>
        <end position="84"/>
    </location>
</feature>
<feature type="transmembrane region" description="Helical" evidence="5">
    <location>
        <begin position="113"/>
        <end position="137"/>
    </location>
</feature>
<dbReference type="InterPro" id="IPR010432">
    <property type="entry name" value="RDD"/>
</dbReference>
<dbReference type="AlphaFoldDB" id="A0A0F6CKN5"/>
<gene>
    <name evidence="7" type="ORF">GCW_02150</name>
</gene>
<dbReference type="eggNOG" id="COG1714">
    <property type="taxonomic scope" value="Bacteria"/>
</dbReference>
<dbReference type="KEGG" id="mgz:GCW_02150"/>
<evidence type="ECO:0000256" key="5">
    <source>
        <dbReference type="SAM" id="Phobius"/>
    </source>
</evidence>
<dbReference type="RefSeq" id="WP_011884437.1">
    <property type="nucleotide sequence ID" value="NC_023030.2"/>
</dbReference>
<dbReference type="Pfam" id="PF06271">
    <property type="entry name" value="RDD"/>
    <property type="match status" value="1"/>
</dbReference>
<protein>
    <submittedName>
        <fullName evidence="7">RDD family protein</fullName>
    </submittedName>
</protein>
<keyword evidence="2 5" id="KW-0812">Transmembrane</keyword>
<keyword evidence="4 5" id="KW-0472">Membrane</keyword>
<name>A0A0F6CKN5_MYCGL</name>
<feature type="transmembrane region" description="Helical" evidence="5">
    <location>
        <begin position="161"/>
        <end position="188"/>
    </location>
</feature>
<sequence>MYVIFHNEITNTKVEYEVASATKRIFAGLLDLVFISLIIMGINYLINFLFQKCWTNYSVALYILLVGITSFLFYGGYFILVPWLTKGKTLFRLAFKLQLVERTTLKKYLKHMFLHNLLIFLFLVSILIIMGLSLFAFNDREQREIVSLFTKNNILDQPVKYIIFISFFRGIYSIYAIILFVIFIFVAISSKRLALHDKMANLVMIDLKTKKDANQQVEDKNKTNKIDINLPGNMDLTDL</sequence>
<evidence type="ECO:0000256" key="3">
    <source>
        <dbReference type="ARBA" id="ARBA00022989"/>
    </source>
</evidence>